<keyword evidence="1" id="KW-0472">Membrane</keyword>
<feature type="transmembrane region" description="Helical" evidence="1">
    <location>
        <begin position="21"/>
        <end position="42"/>
    </location>
</feature>
<keyword evidence="3" id="KW-1185">Reference proteome</keyword>
<name>A0ABS3XCH8_9ACTN</name>
<gene>
    <name evidence="2" type="ORF">ITI46_15660</name>
</gene>
<proteinExistence type="predicted"/>
<accession>A0ABS3XCH8</accession>
<evidence type="ECO:0000256" key="1">
    <source>
        <dbReference type="SAM" id="Phobius"/>
    </source>
</evidence>
<keyword evidence="1" id="KW-0812">Transmembrane</keyword>
<dbReference type="EMBL" id="JADKMA010000070">
    <property type="protein sequence ID" value="MBO8193092.1"/>
    <property type="molecule type" value="Genomic_DNA"/>
</dbReference>
<evidence type="ECO:0000313" key="2">
    <source>
        <dbReference type="EMBL" id="MBO8193092.1"/>
    </source>
</evidence>
<feature type="non-terminal residue" evidence="2">
    <location>
        <position position="54"/>
    </location>
</feature>
<reference evidence="2 3" key="1">
    <citation type="submission" date="2020-11" db="EMBL/GenBank/DDBJ databases">
        <title>Streptomyces spirodelae sp. nov., isolated from duckweed.</title>
        <authorList>
            <person name="Saimee Y."/>
            <person name="Duangmal K."/>
        </authorList>
    </citation>
    <scope>NUCLEOTIDE SEQUENCE [LARGE SCALE GENOMIC DNA]</scope>
    <source>
        <strain evidence="2 3">S16-07</strain>
    </source>
</reference>
<protein>
    <submittedName>
        <fullName evidence="2">ABC transporter permease</fullName>
    </submittedName>
</protein>
<comment type="caution">
    <text evidence="2">The sequence shown here is derived from an EMBL/GenBank/DDBJ whole genome shotgun (WGS) entry which is preliminary data.</text>
</comment>
<sequence length="54" mass="5417">MNAVLQTGPALGAGSGRTLRVRASAAVLLAVAGAVLLVPLLLPLDEQAVDMAHK</sequence>
<dbReference type="Proteomes" id="UP001519064">
    <property type="component" value="Unassembled WGS sequence"/>
</dbReference>
<evidence type="ECO:0000313" key="3">
    <source>
        <dbReference type="Proteomes" id="UP001519064"/>
    </source>
</evidence>
<keyword evidence="1" id="KW-1133">Transmembrane helix</keyword>
<organism evidence="2 3">
    <name type="scientific">Streptomyces oryzae</name>
    <dbReference type="NCBI Taxonomy" id="1434886"/>
    <lineage>
        <taxon>Bacteria</taxon>
        <taxon>Bacillati</taxon>
        <taxon>Actinomycetota</taxon>
        <taxon>Actinomycetes</taxon>
        <taxon>Kitasatosporales</taxon>
        <taxon>Streptomycetaceae</taxon>
        <taxon>Streptomyces</taxon>
    </lineage>
</organism>